<dbReference type="OrthoDB" id="608866at2759"/>
<dbReference type="AlphaFoldDB" id="A0A6A1WMB4"/>
<dbReference type="PANTHER" id="PTHR46993:SF6">
    <property type="entry name" value="MYB TRANSCRIPTION FACTOR"/>
    <property type="match status" value="1"/>
</dbReference>
<evidence type="ECO:0000256" key="2">
    <source>
        <dbReference type="ARBA" id="ARBA00023242"/>
    </source>
</evidence>
<proteinExistence type="predicted"/>
<dbReference type="Proteomes" id="UP000516437">
    <property type="component" value="Chromosome 1"/>
</dbReference>
<evidence type="ECO:0000259" key="5">
    <source>
        <dbReference type="PROSITE" id="PS51294"/>
    </source>
</evidence>
<dbReference type="PROSITE" id="PS50090">
    <property type="entry name" value="MYB_LIKE"/>
    <property type="match status" value="1"/>
</dbReference>
<evidence type="ECO:0000259" key="4">
    <source>
        <dbReference type="PROSITE" id="PS50090"/>
    </source>
</evidence>
<feature type="compositionally biased region" description="Polar residues" evidence="3">
    <location>
        <begin position="519"/>
        <end position="534"/>
    </location>
</feature>
<feature type="region of interest" description="Disordered" evidence="3">
    <location>
        <begin position="553"/>
        <end position="578"/>
    </location>
</feature>
<evidence type="ECO:0000256" key="1">
    <source>
        <dbReference type="ARBA" id="ARBA00004123"/>
    </source>
</evidence>
<dbReference type="EMBL" id="RXIC02000019">
    <property type="protein sequence ID" value="KAB1225680.1"/>
    <property type="molecule type" value="Genomic_DNA"/>
</dbReference>
<dbReference type="SMART" id="SM00717">
    <property type="entry name" value="SANT"/>
    <property type="match status" value="1"/>
</dbReference>
<evidence type="ECO:0000313" key="6">
    <source>
        <dbReference type="EMBL" id="KAB1225676.1"/>
    </source>
</evidence>
<evidence type="ECO:0000313" key="7">
    <source>
        <dbReference type="EMBL" id="KAB1225680.1"/>
    </source>
</evidence>
<evidence type="ECO:0000313" key="8">
    <source>
        <dbReference type="Proteomes" id="UP000516437"/>
    </source>
</evidence>
<organism evidence="6 8">
    <name type="scientific">Morella rubra</name>
    <name type="common">Chinese bayberry</name>
    <dbReference type="NCBI Taxonomy" id="262757"/>
    <lineage>
        <taxon>Eukaryota</taxon>
        <taxon>Viridiplantae</taxon>
        <taxon>Streptophyta</taxon>
        <taxon>Embryophyta</taxon>
        <taxon>Tracheophyta</taxon>
        <taxon>Spermatophyta</taxon>
        <taxon>Magnoliopsida</taxon>
        <taxon>eudicotyledons</taxon>
        <taxon>Gunneridae</taxon>
        <taxon>Pentapetalae</taxon>
        <taxon>rosids</taxon>
        <taxon>fabids</taxon>
        <taxon>Fagales</taxon>
        <taxon>Myricaceae</taxon>
        <taxon>Morella</taxon>
    </lineage>
</organism>
<dbReference type="PROSITE" id="PS51294">
    <property type="entry name" value="HTH_MYB"/>
    <property type="match status" value="1"/>
</dbReference>
<dbReference type="InterPro" id="IPR017930">
    <property type="entry name" value="Myb_dom"/>
</dbReference>
<dbReference type="CDD" id="cd11660">
    <property type="entry name" value="SANT_TRF"/>
    <property type="match status" value="1"/>
</dbReference>
<feature type="domain" description="HTH myb-type" evidence="5">
    <location>
        <begin position="592"/>
        <end position="649"/>
    </location>
</feature>
<comment type="subcellular location">
    <subcellularLocation>
        <location evidence="1">Nucleus</location>
    </subcellularLocation>
</comment>
<dbReference type="Pfam" id="PF00249">
    <property type="entry name" value="Myb_DNA-binding"/>
    <property type="match status" value="1"/>
</dbReference>
<reference evidence="6 8" key="2">
    <citation type="journal article" date="2019" name="Plant Biotechnol. J.">
        <title>The red bayberry genome and genetic basis of sex determination.</title>
        <authorList>
            <person name="Jia H.M."/>
            <person name="Jia H.J."/>
            <person name="Cai Q.L."/>
            <person name="Wang Y."/>
            <person name="Zhao H.B."/>
            <person name="Yang W.F."/>
            <person name="Wang G.Y."/>
            <person name="Li Y.H."/>
            <person name="Zhan D.L."/>
            <person name="Shen Y.T."/>
            <person name="Niu Q.F."/>
            <person name="Chang L."/>
            <person name="Qiu J."/>
            <person name="Zhao L."/>
            <person name="Xie H.B."/>
            <person name="Fu W.Y."/>
            <person name="Jin J."/>
            <person name="Li X.W."/>
            <person name="Jiao Y."/>
            <person name="Zhou C.C."/>
            <person name="Tu T."/>
            <person name="Chai C.Y."/>
            <person name="Gao J.L."/>
            <person name="Fan L.J."/>
            <person name="van de Weg E."/>
            <person name="Wang J.Y."/>
            <person name="Gao Z.S."/>
        </authorList>
    </citation>
    <scope>NUCLEOTIDE SEQUENCE [LARGE SCALE GENOMIC DNA]</scope>
    <source>
        <tissue evidence="6">Leaves</tissue>
    </source>
</reference>
<dbReference type="EMBL" id="RXIC02000019">
    <property type="protein sequence ID" value="KAB1225676.1"/>
    <property type="molecule type" value="Genomic_DNA"/>
</dbReference>
<keyword evidence="8" id="KW-1185">Reference proteome</keyword>
<feature type="region of interest" description="Disordered" evidence="3">
    <location>
        <begin position="201"/>
        <end position="220"/>
    </location>
</feature>
<keyword evidence="2" id="KW-0539">Nucleus</keyword>
<reference evidence="6" key="3">
    <citation type="submission" date="2019-09" db="EMBL/GenBank/DDBJ databases">
        <authorList>
            <person name="Gao Z."/>
        </authorList>
    </citation>
    <scope>NUCLEOTIDE SEQUENCE</scope>
    <source>
        <tissue evidence="6">Leaves</tissue>
    </source>
</reference>
<accession>A0A6A1WMB4</accession>
<dbReference type="SUPFAM" id="SSF46689">
    <property type="entry name" value="Homeodomain-like"/>
    <property type="match status" value="1"/>
</dbReference>
<evidence type="ECO:0000256" key="3">
    <source>
        <dbReference type="SAM" id="MobiDB-lite"/>
    </source>
</evidence>
<gene>
    <name evidence="7" type="ORF">CJ030_MR1G009139</name>
    <name evidence="6" type="ORF">CJ030_MR1G009143</name>
</gene>
<dbReference type="InterPro" id="IPR009057">
    <property type="entry name" value="Homeodomain-like_sf"/>
</dbReference>
<dbReference type="GO" id="GO:0005634">
    <property type="term" value="C:nucleus"/>
    <property type="evidence" value="ECO:0007669"/>
    <property type="project" value="UniProtKB-SubCell"/>
</dbReference>
<name>A0A6A1WMB4_9ROSI</name>
<sequence>MDPYICRWISEFLIRNAVQDHVIKKLLQVLPVSADSRFKKTVLLRTIQDEISDASASETVLDKLEMMEELDRDDGIGISGSLKKAYGAVAVECVVKYLLGSPDGHGKYFEAVKRVFRDRVGDMENLGKSELVTDELRRVGDELEAAVWDAKVATRLLKMNTRNEALEAVRVYLREAWDLMGHSFLESAAAVTEPSVIHGSSSNAGELAAKNTPNAGQDKGELTKMVNRIGEVVLCASNGGELAAKTVSQVEAVAARRPNGGESAAKRANQVAGNTLDAGELAAKTVNQVEEVAAGRPNVGESAAKTANQWAGNTLDVGELEARTLNHSEELAANLPNECQDAVELPVETANGVVATTNAGLELLDNGRPELCDSQGRRSEALPRGSWDSVVRDRAAAGKETQPENLLPRRKHVLRHKRSRGGVKITDPEEVEADASCSKHDSLPTPEVNKVREALKSSSLELQAVVKDPLPEALRLAETVLSSMVTKDKQHGPSVENQDERSGGALNPFADKSVEPEGTNDSIRANQSHSNQRNAPRLSLMERNSTAHTYEWEDSIDDSPEGNTEHGNRPCLPSPKRKDILPLKKYENANVSKRRKVKRWSLLEEDTLRAAVHKYGKGNWKLILNCYREIFEERTEVDLKDKWRNMTRS</sequence>
<dbReference type="InterPro" id="IPR001005">
    <property type="entry name" value="SANT/Myb"/>
</dbReference>
<feature type="region of interest" description="Disordered" evidence="3">
    <location>
        <begin position="485"/>
        <end position="539"/>
    </location>
</feature>
<feature type="domain" description="Myb-like" evidence="4">
    <location>
        <begin position="592"/>
        <end position="647"/>
    </location>
</feature>
<dbReference type="Gene3D" id="1.10.246.220">
    <property type="match status" value="1"/>
</dbReference>
<protein>
    <submittedName>
        <fullName evidence="6">Telomeric repeat-binding factor 1</fullName>
    </submittedName>
</protein>
<comment type="caution">
    <text evidence="6">The sequence shown here is derived from an EMBL/GenBank/DDBJ whole genome shotgun (WGS) entry which is preliminary data.</text>
</comment>
<dbReference type="PANTHER" id="PTHR46993">
    <property type="entry name" value="MYB TRANSCRIPTION FACTOR"/>
    <property type="match status" value="1"/>
</dbReference>
<reference evidence="6" key="1">
    <citation type="submission" date="2018-07" db="EMBL/GenBank/DDBJ databases">
        <authorList>
            <person name="Gao Z.-S."/>
            <person name="Jia H.-M."/>
            <person name="Jia H.-J."/>
            <person name="Cai Q.-L."/>
            <person name="Wang Y."/>
            <person name="Zhao H.-B."/>
        </authorList>
    </citation>
    <scope>NUCLEOTIDE SEQUENCE</scope>
    <source>
        <tissue evidence="6">Leaves</tissue>
    </source>
</reference>